<feature type="region of interest" description="Disordered" evidence="1">
    <location>
        <begin position="1"/>
        <end position="29"/>
    </location>
</feature>
<protein>
    <recommendedName>
        <fullName evidence="2">CHAT domain-containing protein</fullName>
    </recommendedName>
</protein>
<reference evidence="3 4" key="1">
    <citation type="submission" date="2013-05" db="EMBL/GenBank/DDBJ databases">
        <title>Drechslerella stenobrocha genome reveals carnivorous origination and mechanical trapping mechanism of predatory fungi.</title>
        <authorList>
            <person name="Liu X."/>
            <person name="Zhang W."/>
            <person name="Liu K."/>
        </authorList>
    </citation>
    <scope>NUCLEOTIDE SEQUENCE [LARGE SCALE GENOMIC DNA]</scope>
    <source>
        <strain evidence="3 4">248</strain>
    </source>
</reference>
<dbReference type="InterPro" id="IPR011990">
    <property type="entry name" value="TPR-like_helical_dom_sf"/>
</dbReference>
<dbReference type="SUPFAM" id="SSF48452">
    <property type="entry name" value="TPR-like"/>
    <property type="match status" value="1"/>
</dbReference>
<gene>
    <name evidence="3" type="ORF">DRE_02661</name>
</gene>
<dbReference type="InterPro" id="IPR024983">
    <property type="entry name" value="CHAT_dom"/>
</dbReference>
<dbReference type="OrthoDB" id="9991317at2759"/>
<feature type="compositionally biased region" description="Acidic residues" evidence="1">
    <location>
        <begin position="13"/>
        <end position="29"/>
    </location>
</feature>
<evidence type="ECO:0000313" key="3">
    <source>
        <dbReference type="EMBL" id="EWC48082.1"/>
    </source>
</evidence>
<name>W7I7K2_9PEZI</name>
<evidence type="ECO:0000313" key="4">
    <source>
        <dbReference type="Proteomes" id="UP000024837"/>
    </source>
</evidence>
<accession>W7I7K2</accession>
<organism evidence="3 4">
    <name type="scientific">Drechslerella stenobrocha 248</name>
    <dbReference type="NCBI Taxonomy" id="1043628"/>
    <lineage>
        <taxon>Eukaryota</taxon>
        <taxon>Fungi</taxon>
        <taxon>Dikarya</taxon>
        <taxon>Ascomycota</taxon>
        <taxon>Pezizomycotina</taxon>
        <taxon>Orbiliomycetes</taxon>
        <taxon>Orbiliales</taxon>
        <taxon>Orbiliaceae</taxon>
        <taxon>Drechslerella</taxon>
    </lineage>
</organism>
<evidence type="ECO:0000259" key="2">
    <source>
        <dbReference type="Pfam" id="PF12770"/>
    </source>
</evidence>
<sequence length="1628" mass="179500">MALSISPVVEQDLLADSEEDSTSDDSLDEFDTAASSDIIAIIGGGDPAPGEQPSKDSQLRAAIIHRAGTELLQMYRNDVNKRKHGHAGAPDEIDDSAAPEMMLLRMSLDPHSNVEVLSSHFAHLSPAERLDKAIQLLKRAADCTTTENRWDKMRRLREFGLALGDKYYTTFSMDDIDTAIVAHRQILGLLRDEDDDIDEITSLVELGYALKARLKHRDGELPWEAEGSADDMNHADEMARLFMRAAQLSAKDNSAQRSLTNRAVHLTNRGYALHWKFRRISHLSNDLDAAIKAFDDAAAIDTAIPDPERLELPSGLADALSDKFQMTKSGEDLERLAATHLDSSIQAYDSTILLSHGEDIGREVPLSSLGFARFARYETLGLQEDLEKAIDALESASRTAANDNPLQHGILGTLCIAQRLRFRLTGSSDISSLYKAIETNKKLLELLGSSTGAEPNDSKVETRQTALNNLGACLQLQFESEGLPGALDEAISSQREAVDLSPTPSPSRSISLAGLAESYTRRYYILGRIEDISAAVELGREAVAIEGLEDTFFNDFPLMLTNLGLALVKRYEALGIIDDLEDSLEYCKQAEKASIDKPTVYPLCCNNLGYSAITKFFQSGTVACLNEGATLSKKAVELALHDQRILPLAQNNVCRASVEQIRLGLPSELSLDEMLAMTNKALASLPPGHTNRALILNCHAVVLFEIFEQTGSVERLEHMVQFLEDAVAESRLYNCIAQATQLRDLAEALATRFEWMGTEDDLDKSIDCAKESMEKIPETYPQHALHLITYARVLTKRASHTSSAHDFNSAIGLLGQAGNRFPEKHPKRAMCMNNLASALGMRSMLIGTSDDLNAAIQAAMAATSTFPGDFPGKAACLANLGQILMQRFLRASFDDDIDIAVDCQVRALKLTAKSHWRYVPILENLSSALLMRFQSRQKVERTKGDIGESKVDPIQDLNEAVERSRQTLKLSLGTSPDRARYLANASKALLALAKLNYSSDAKDLITAGSNLDEAIRYSKEAVDLSARDESQFRPDILLVYVSCLATRFKQGKDLSDRNAALEVCEEILMSPKFPVSGRVTAAISAANMLYHDGVEGADSLHTEDDRTASRMLSQAVELLPRLISRSLLRSDQQFLLAQVPGLAADAASLEIRVNKRADEAVRLLELGRGVIASLYMNERSAAADVENDDPVLAKRFKDIQQRLDRSEEDVLLPGVSSFLQSQAARRYDLVQEFDRVVTEIRSRPGLDRFLLGPTPDQLTSLAVEGPIVYLNVSRYGSTALIITEKNIQALALEQLRYDDVAAKAERLSDIRDNDDITTRRANNLALISILRWLWNDAVEIILKHLNFTALPESEQTWPRVWWIPVGPLTLFPIHAAGSQKEGLSALDRVISSYATTAKSLAISRERISALYGQISGEDETLRRPEACLVSMKTTPQRTDLPFAEMEVQSIAELLPNPKTVLAQPTREQVVEALQRCSIVHLACHGEIHPDPSRSRILFRDWEDHSFSVHDVASMNFAQRARLAYLSACHAGTSKDTFLLDEAIHMTGACQLAGFPAVVGTLWKLLDEYAPLVARDVYTALLDGNGSLDVRRTAHALHFAVRSVRSLSAKKARGKPNPIAWAPYIYLGV</sequence>
<proteinExistence type="predicted"/>
<dbReference type="Pfam" id="PF12770">
    <property type="entry name" value="CHAT"/>
    <property type="match status" value="1"/>
</dbReference>
<dbReference type="EMBL" id="KI966406">
    <property type="protein sequence ID" value="EWC48082.1"/>
    <property type="molecule type" value="Genomic_DNA"/>
</dbReference>
<evidence type="ECO:0000256" key="1">
    <source>
        <dbReference type="SAM" id="MobiDB-lite"/>
    </source>
</evidence>
<dbReference type="Gene3D" id="1.25.40.10">
    <property type="entry name" value="Tetratricopeptide repeat domain"/>
    <property type="match status" value="2"/>
</dbReference>
<keyword evidence="4" id="KW-1185">Reference proteome</keyword>
<feature type="domain" description="CHAT" evidence="2">
    <location>
        <begin position="1330"/>
        <end position="1627"/>
    </location>
</feature>
<dbReference type="Proteomes" id="UP000024837">
    <property type="component" value="Unassembled WGS sequence"/>
</dbReference>
<dbReference type="HOGENOM" id="CLU_001305_0_0_1"/>